<reference evidence="2" key="1">
    <citation type="submission" date="2017-11" db="EMBL/GenBank/DDBJ databases">
        <authorList>
            <person name="Chan K.G."/>
            <person name="Lee L.S."/>
        </authorList>
    </citation>
    <scope>NUCLEOTIDE SEQUENCE [LARGE SCALE GENOMIC DNA]</scope>
    <source>
        <strain evidence="2">DSM 100970</strain>
    </source>
</reference>
<name>A0A2I7N8F7_9NEIS</name>
<dbReference type="SUPFAM" id="SSF46894">
    <property type="entry name" value="C-terminal effector domain of the bipartite response regulators"/>
    <property type="match status" value="2"/>
</dbReference>
<dbReference type="AlphaFoldDB" id="A0A2I7N8F7"/>
<dbReference type="GO" id="GO:0003677">
    <property type="term" value="F:DNA binding"/>
    <property type="evidence" value="ECO:0007669"/>
    <property type="project" value="InterPro"/>
</dbReference>
<evidence type="ECO:0000313" key="1">
    <source>
        <dbReference type="EMBL" id="AUR52737.1"/>
    </source>
</evidence>
<accession>A0A2I7N8F7</accession>
<dbReference type="Proteomes" id="UP000236655">
    <property type="component" value="Chromosome"/>
</dbReference>
<dbReference type="GO" id="GO:0006355">
    <property type="term" value="P:regulation of DNA-templated transcription"/>
    <property type="evidence" value="ECO:0007669"/>
    <property type="project" value="InterPro"/>
</dbReference>
<gene>
    <name evidence="1" type="ORF">CUN60_10655</name>
</gene>
<proteinExistence type="predicted"/>
<dbReference type="InterPro" id="IPR036388">
    <property type="entry name" value="WH-like_DNA-bd_sf"/>
</dbReference>
<dbReference type="EMBL" id="CP024847">
    <property type="protein sequence ID" value="AUR52737.1"/>
    <property type="molecule type" value="Genomic_DNA"/>
</dbReference>
<organism evidence="1 2">
    <name type="scientific">Aquella oligotrophica</name>
    <dbReference type="NCBI Taxonomy" id="2067065"/>
    <lineage>
        <taxon>Bacteria</taxon>
        <taxon>Pseudomonadati</taxon>
        <taxon>Pseudomonadota</taxon>
        <taxon>Betaproteobacteria</taxon>
        <taxon>Neisseriales</taxon>
        <taxon>Neisseriaceae</taxon>
        <taxon>Aquella</taxon>
    </lineage>
</organism>
<keyword evidence="2" id="KW-1185">Reference proteome</keyword>
<protein>
    <submittedName>
        <fullName evidence="1">Uncharacterized protein</fullName>
    </submittedName>
</protein>
<sequence>MSRLLKKNINITPELTNFITGFRFISETMHFIAYILDNHQRIIAVSNEFTSEFSITNKILLIGKLLTETDLPLLQFYQDNHEIISQQNLQVLSDKKHHIFFEIMDIDKFSHLYITHKYPIIVDDESIGIYVYMRPFSLQRYSDLAFCSYAKKEYCIRPWTGKYELTSKQLLVLFLFLRNYSYTEISSWLSAFGMTMSSSRVNEHLENLKIQFGAKNKAELKKKATLAGFPSLMPRGFLKSGSYLIDDYLILLKGHTQYPIVSHSVLAARLSFNVNSIASYHHDDNELISYIDAFINYYKNTDDAAYLTTYDGGTVLAKTSAYASIEDSYNVFIRSNRNHFLNTEQGSFLDILKLENECKIFVRTVIQITTITKQKLILVNCRPFHTVNIPRIMVNIFKIFSFPTTKINQKYKITGKQHMVLFFYARNYSASEVASIMTMLGHKMSLTTVNEHLKKIKLQLGISTQQQLLDAALIIAYDLIPSGLLNSGSHHLTGTNIENWIV</sequence>
<dbReference type="Gene3D" id="1.10.10.10">
    <property type="entry name" value="Winged helix-like DNA-binding domain superfamily/Winged helix DNA-binding domain"/>
    <property type="match status" value="2"/>
</dbReference>
<dbReference type="InterPro" id="IPR016032">
    <property type="entry name" value="Sig_transdc_resp-reg_C-effctor"/>
</dbReference>
<dbReference type="KEGG" id="nba:CUN60_10655"/>
<evidence type="ECO:0000313" key="2">
    <source>
        <dbReference type="Proteomes" id="UP000236655"/>
    </source>
</evidence>